<reference evidence="1" key="1">
    <citation type="submission" date="2023-10" db="EMBL/GenBank/DDBJ databases">
        <title>Genome assembly of Pristionchus species.</title>
        <authorList>
            <person name="Yoshida K."/>
            <person name="Sommer R.J."/>
        </authorList>
    </citation>
    <scope>NUCLEOTIDE SEQUENCE</scope>
    <source>
        <strain evidence="1">RS0144</strain>
    </source>
</reference>
<gene>
    <name evidence="1" type="ORF">PENTCL1PPCAC_25639</name>
</gene>
<accession>A0AAV5UBD9</accession>
<evidence type="ECO:0000313" key="1">
    <source>
        <dbReference type="EMBL" id="GMT03465.1"/>
    </source>
</evidence>
<name>A0AAV5UBD9_9BILA</name>
<feature type="non-terminal residue" evidence="1">
    <location>
        <position position="185"/>
    </location>
</feature>
<protein>
    <submittedName>
        <fullName evidence="1">Uncharacterized protein</fullName>
    </submittedName>
</protein>
<dbReference type="EMBL" id="BTSX01000006">
    <property type="protein sequence ID" value="GMT03465.1"/>
    <property type="molecule type" value="Genomic_DNA"/>
</dbReference>
<organism evidence="1 2">
    <name type="scientific">Pristionchus entomophagus</name>
    <dbReference type="NCBI Taxonomy" id="358040"/>
    <lineage>
        <taxon>Eukaryota</taxon>
        <taxon>Metazoa</taxon>
        <taxon>Ecdysozoa</taxon>
        <taxon>Nematoda</taxon>
        <taxon>Chromadorea</taxon>
        <taxon>Rhabditida</taxon>
        <taxon>Rhabditina</taxon>
        <taxon>Diplogasteromorpha</taxon>
        <taxon>Diplogasteroidea</taxon>
        <taxon>Neodiplogasteridae</taxon>
        <taxon>Pristionchus</taxon>
    </lineage>
</organism>
<dbReference type="Proteomes" id="UP001432027">
    <property type="component" value="Unassembled WGS sequence"/>
</dbReference>
<comment type="caution">
    <text evidence="1">The sequence shown here is derived from an EMBL/GenBank/DDBJ whole genome shotgun (WGS) entry which is preliminary data.</text>
</comment>
<sequence>MPCTCTTTGLLAVFSISAPTPPNVPSYNEIRLMVELSSSTAPTSSHRSTLINRLANATGLRVSRFVGISPVDATTVQAILRPATRSDDLVNNYAIQAILRVVGIEEGFTAYDSVKITNVTYEPILRVLTNDGYARKIIVNIDASFSTIMGMANSTTALVAAWTTAVFGTMRISPYRVKNAIVDRG</sequence>
<proteinExistence type="predicted"/>
<evidence type="ECO:0000313" key="2">
    <source>
        <dbReference type="Proteomes" id="UP001432027"/>
    </source>
</evidence>
<keyword evidence="2" id="KW-1185">Reference proteome</keyword>
<dbReference type="AlphaFoldDB" id="A0AAV5UBD9"/>